<keyword evidence="4" id="KW-1185">Reference proteome</keyword>
<feature type="region of interest" description="Disordered" evidence="1">
    <location>
        <begin position="250"/>
        <end position="276"/>
    </location>
</feature>
<dbReference type="RefSeq" id="WP_220226662.1">
    <property type="nucleotide sequence ID" value="NZ_JAICBX010000001.1"/>
</dbReference>
<evidence type="ECO:0000256" key="2">
    <source>
        <dbReference type="SAM" id="Phobius"/>
    </source>
</evidence>
<proteinExistence type="predicted"/>
<reference evidence="3" key="1">
    <citation type="submission" date="2021-08" db="EMBL/GenBank/DDBJ databases">
        <title>Hoeflea bacterium WL0058 sp. nov., isolated from the sediment.</title>
        <authorList>
            <person name="Wang L."/>
            <person name="Zhang D."/>
        </authorList>
    </citation>
    <scope>NUCLEOTIDE SEQUENCE</scope>
    <source>
        <strain evidence="3">WL0058</strain>
    </source>
</reference>
<name>A0AAE3CY89_9HYPH</name>
<keyword evidence="2" id="KW-0472">Membrane</keyword>
<feature type="transmembrane region" description="Helical" evidence="2">
    <location>
        <begin position="61"/>
        <end position="86"/>
    </location>
</feature>
<feature type="compositionally biased region" description="Basic and acidic residues" evidence="1">
    <location>
        <begin position="266"/>
        <end position="276"/>
    </location>
</feature>
<dbReference type="EMBL" id="JAICBX010000001">
    <property type="protein sequence ID" value="MBW8635945.1"/>
    <property type="molecule type" value="Genomic_DNA"/>
</dbReference>
<dbReference type="Proteomes" id="UP001196509">
    <property type="component" value="Unassembled WGS sequence"/>
</dbReference>
<evidence type="ECO:0000313" key="4">
    <source>
        <dbReference type="Proteomes" id="UP001196509"/>
    </source>
</evidence>
<dbReference type="AlphaFoldDB" id="A0AAE3CY89"/>
<protein>
    <submittedName>
        <fullName evidence="3">Uncharacterized protein</fullName>
    </submittedName>
</protein>
<keyword evidence="2" id="KW-1133">Transmembrane helix</keyword>
<gene>
    <name evidence="3" type="ORF">K1W69_02015</name>
</gene>
<keyword evidence="2" id="KW-0812">Transmembrane</keyword>
<feature type="transmembrane region" description="Helical" evidence="2">
    <location>
        <begin position="6"/>
        <end position="26"/>
    </location>
</feature>
<sequence>MTTFLTTAIAIASYLLALTAGLHILARLGPSGRRILDSLSKAPALDGVIVAYQVLPLAAGAILGGWAGLAGALAGCLIAYFVWVIAHEYHHRELIRKGPRIVTTLNRIVGSSFRQQTALWTTTLAFPAFWLIRLAEIVVYPVLVWGINLPPYKSGDWVAISRHKFEGLVGHDRLWCLYCDWMTGVYSLGAEMLRNLESFWCPIKFQSGSKCANCKLDFPDIENGWVPHDGTMADVAALLEAKYADTGSNSWYGHQNRRPPPVRVQTPERKKETADT</sequence>
<evidence type="ECO:0000313" key="3">
    <source>
        <dbReference type="EMBL" id="MBW8635945.1"/>
    </source>
</evidence>
<evidence type="ECO:0000256" key="1">
    <source>
        <dbReference type="SAM" id="MobiDB-lite"/>
    </source>
</evidence>
<comment type="caution">
    <text evidence="3">The sequence shown here is derived from an EMBL/GenBank/DDBJ whole genome shotgun (WGS) entry which is preliminary data.</text>
</comment>
<accession>A0AAE3CY89</accession>
<organism evidence="3 4">
    <name type="scientific">Flavimaribacter sediminis</name>
    <dbReference type="NCBI Taxonomy" id="2865987"/>
    <lineage>
        <taxon>Bacteria</taxon>
        <taxon>Pseudomonadati</taxon>
        <taxon>Pseudomonadota</taxon>
        <taxon>Alphaproteobacteria</taxon>
        <taxon>Hyphomicrobiales</taxon>
        <taxon>Rhizobiaceae</taxon>
        <taxon>Flavimaribacter</taxon>
    </lineage>
</organism>